<evidence type="ECO:0000256" key="7">
    <source>
        <dbReference type="ARBA" id="ARBA00022695"/>
    </source>
</evidence>
<keyword evidence="5" id="KW-0808">Transferase</keyword>
<comment type="catalytic activity">
    <reaction evidence="11">
        <text>L-threonine + hydrogencarbonate + ATP = L-threonylcarbamoyladenylate + diphosphate + H2O</text>
        <dbReference type="Rhea" id="RHEA:36407"/>
        <dbReference type="ChEBI" id="CHEBI:15377"/>
        <dbReference type="ChEBI" id="CHEBI:17544"/>
        <dbReference type="ChEBI" id="CHEBI:30616"/>
        <dbReference type="ChEBI" id="CHEBI:33019"/>
        <dbReference type="ChEBI" id="CHEBI:57926"/>
        <dbReference type="ChEBI" id="CHEBI:73682"/>
        <dbReference type="EC" id="2.7.7.87"/>
    </reaction>
</comment>
<sequence>MNYDDIYIFTTDTVTGIGCKIDSKSLEKLYQLKKRPIDKKIMILAGRVEDILNCDNFDEKQKCFIAEFNKKYWPGQYSLIINDQGYRIPNNKRLIDFLITNGPLYATSANISGQKPIQITEAKKIFPEVKNVYDFGKVTNKPSDIYNYDIDEWIIRKG</sequence>
<keyword evidence="14" id="KW-1185">Reference proteome</keyword>
<comment type="caution">
    <text evidence="13">The sequence shown here is derived from an EMBL/GenBank/DDBJ whole genome shotgun (WGS) entry which is preliminary data.</text>
</comment>
<comment type="subcellular location">
    <subcellularLocation>
        <location evidence="1">Cytoplasm</location>
    </subcellularLocation>
</comment>
<accession>A0ABU7MMT5</accession>
<gene>
    <name evidence="13" type="ORF">V2E24_03350</name>
</gene>
<dbReference type="EMBL" id="JAZDWZ010000012">
    <property type="protein sequence ID" value="MEE3928598.1"/>
    <property type="molecule type" value="Genomic_DNA"/>
</dbReference>
<dbReference type="PANTHER" id="PTHR17490:SF16">
    <property type="entry name" value="THREONYLCARBAMOYL-AMP SYNTHASE"/>
    <property type="match status" value="1"/>
</dbReference>
<feature type="domain" description="YrdC-like" evidence="12">
    <location>
        <begin position="1"/>
        <end position="158"/>
    </location>
</feature>
<protein>
    <recommendedName>
        <fullName evidence="10">L-threonylcarbamoyladenylate synthase</fullName>
        <ecNumber evidence="3">2.7.7.87</ecNumber>
    </recommendedName>
    <alternativeName>
        <fullName evidence="10">L-threonylcarbamoyladenylate synthase</fullName>
    </alternativeName>
</protein>
<dbReference type="PROSITE" id="PS51163">
    <property type="entry name" value="YRDC"/>
    <property type="match status" value="1"/>
</dbReference>
<comment type="similarity">
    <text evidence="2">Belongs to the SUA5 family.</text>
</comment>
<evidence type="ECO:0000256" key="1">
    <source>
        <dbReference type="ARBA" id="ARBA00004496"/>
    </source>
</evidence>
<name>A0ABU7MMT5_9BACT</name>
<dbReference type="Gene3D" id="3.90.870.10">
    <property type="entry name" value="DHBP synthase"/>
    <property type="match status" value="1"/>
</dbReference>
<keyword evidence="4" id="KW-0963">Cytoplasm</keyword>
<keyword evidence="6" id="KW-0819">tRNA processing</keyword>
<keyword evidence="8" id="KW-0547">Nucleotide-binding</keyword>
<keyword evidence="7" id="KW-0548">Nucleotidyltransferase</keyword>
<dbReference type="EC" id="2.7.7.87" evidence="3"/>
<evidence type="ECO:0000259" key="12">
    <source>
        <dbReference type="PROSITE" id="PS51163"/>
    </source>
</evidence>
<dbReference type="Pfam" id="PF01300">
    <property type="entry name" value="Sua5_yciO_yrdC"/>
    <property type="match status" value="1"/>
</dbReference>
<evidence type="ECO:0000256" key="6">
    <source>
        <dbReference type="ARBA" id="ARBA00022694"/>
    </source>
</evidence>
<evidence type="ECO:0000256" key="10">
    <source>
        <dbReference type="ARBA" id="ARBA00029774"/>
    </source>
</evidence>
<dbReference type="PANTHER" id="PTHR17490">
    <property type="entry name" value="SUA5"/>
    <property type="match status" value="1"/>
</dbReference>
<dbReference type="InterPro" id="IPR017945">
    <property type="entry name" value="DHBP_synth_RibB-like_a/b_dom"/>
</dbReference>
<dbReference type="Proteomes" id="UP001344817">
    <property type="component" value="Unassembled WGS sequence"/>
</dbReference>
<dbReference type="RefSeq" id="WP_330501011.1">
    <property type="nucleotide sequence ID" value="NZ_JAZDWZ010000012.1"/>
</dbReference>
<evidence type="ECO:0000256" key="3">
    <source>
        <dbReference type="ARBA" id="ARBA00012584"/>
    </source>
</evidence>
<evidence type="ECO:0000256" key="9">
    <source>
        <dbReference type="ARBA" id="ARBA00022840"/>
    </source>
</evidence>
<organism evidence="13 14">
    <name type="scientific">Mycoplasmopsis ciconiae</name>
    <dbReference type="NCBI Taxonomy" id="561067"/>
    <lineage>
        <taxon>Bacteria</taxon>
        <taxon>Bacillati</taxon>
        <taxon>Mycoplasmatota</taxon>
        <taxon>Mycoplasmoidales</taxon>
        <taxon>Metamycoplasmataceae</taxon>
        <taxon>Mycoplasmopsis</taxon>
    </lineage>
</organism>
<evidence type="ECO:0000313" key="14">
    <source>
        <dbReference type="Proteomes" id="UP001344817"/>
    </source>
</evidence>
<keyword evidence="9" id="KW-0067">ATP-binding</keyword>
<proteinExistence type="inferred from homology"/>
<reference evidence="13" key="1">
    <citation type="submission" date="2024-01" db="EMBL/GenBank/DDBJ databases">
        <title>Genome sequence of Mycoplasma ciconiae type strain DSM 25251.</title>
        <authorList>
            <person name="Spergser J."/>
        </authorList>
    </citation>
    <scope>NUCLEOTIDE SEQUENCE [LARGE SCALE GENOMIC DNA]</scope>
    <source>
        <strain evidence="13">DSM 25251</strain>
    </source>
</reference>
<dbReference type="InterPro" id="IPR006070">
    <property type="entry name" value="Sua5-like_dom"/>
</dbReference>
<dbReference type="InterPro" id="IPR050156">
    <property type="entry name" value="TC-AMP_synthase_SUA5"/>
</dbReference>
<evidence type="ECO:0000256" key="11">
    <source>
        <dbReference type="ARBA" id="ARBA00048366"/>
    </source>
</evidence>
<evidence type="ECO:0000256" key="4">
    <source>
        <dbReference type="ARBA" id="ARBA00022490"/>
    </source>
</evidence>
<evidence type="ECO:0000256" key="2">
    <source>
        <dbReference type="ARBA" id="ARBA00007663"/>
    </source>
</evidence>
<evidence type="ECO:0000313" key="13">
    <source>
        <dbReference type="EMBL" id="MEE3928598.1"/>
    </source>
</evidence>
<evidence type="ECO:0000256" key="8">
    <source>
        <dbReference type="ARBA" id="ARBA00022741"/>
    </source>
</evidence>
<dbReference type="SUPFAM" id="SSF55821">
    <property type="entry name" value="YrdC/RibB"/>
    <property type="match status" value="1"/>
</dbReference>
<evidence type="ECO:0000256" key="5">
    <source>
        <dbReference type="ARBA" id="ARBA00022679"/>
    </source>
</evidence>